<feature type="chain" id="PRO_5046968275" evidence="1">
    <location>
        <begin position="21"/>
        <end position="378"/>
    </location>
</feature>
<reference evidence="2 3" key="1">
    <citation type="submission" date="2021-01" db="EMBL/GenBank/DDBJ databases">
        <title>Whole genome shotgun sequence of Plantactinospora endophytica NBRC 110450.</title>
        <authorList>
            <person name="Komaki H."/>
            <person name="Tamura T."/>
        </authorList>
    </citation>
    <scope>NUCLEOTIDE SEQUENCE [LARGE SCALE GENOMIC DNA]</scope>
    <source>
        <strain evidence="2 3">NBRC 110450</strain>
    </source>
</reference>
<dbReference type="Proteomes" id="UP000646749">
    <property type="component" value="Unassembled WGS sequence"/>
</dbReference>
<accession>A0ABQ4DVG7</accession>
<dbReference type="RefSeq" id="WP_203865075.1">
    <property type="nucleotide sequence ID" value="NZ_BONW01000004.1"/>
</dbReference>
<sequence>MLLRRCGAILLAAASVLAFAAPAAAAPDPVPAPNYAGFRLVKAIPGEPGTPQITLPAGYELVPGASTQVASRAEYYSFVRGPRSEAVTVTVDWPGTWVGSVVATDTRLPIRRHAGAPYRISFTLPVTWSTVNANQATVQVWSMLQPDTSSGLHWRIEHNDPDRVAGPWTSVAWPATQAASVINYMIASEAVLQDSGLVAEARRKGHFFSLMGFETNNVLHPDNPPHWHLAYYPGLTYGAPKAHVPHFWVDAQGKTYYNGMDIQGQGRSRFYAGDPAQIHDLDNNLVVTLTIRADGGLDIDPPAGPRYSITAPDGNFSHQVDVSRDGVPWRSVVSRDHVKIGVLVTQVKEHPANRPHRTTVYQYDALTGVLNNTWPSPN</sequence>
<keyword evidence="1" id="KW-0732">Signal</keyword>
<comment type="caution">
    <text evidence="2">The sequence shown here is derived from an EMBL/GenBank/DDBJ whole genome shotgun (WGS) entry which is preliminary data.</text>
</comment>
<gene>
    <name evidence="2" type="ORF">Pen02_13930</name>
</gene>
<keyword evidence="3" id="KW-1185">Reference proteome</keyword>
<proteinExistence type="predicted"/>
<evidence type="ECO:0000313" key="2">
    <source>
        <dbReference type="EMBL" id="GIG86457.1"/>
    </source>
</evidence>
<protein>
    <submittedName>
        <fullName evidence="2">Uncharacterized protein</fullName>
    </submittedName>
</protein>
<evidence type="ECO:0000256" key="1">
    <source>
        <dbReference type="SAM" id="SignalP"/>
    </source>
</evidence>
<feature type="signal peptide" evidence="1">
    <location>
        <begin position="1"/>
        <end position="20"/>
    </location>
</feature>
<name>A0ABQ4DVG7_9ACTN</name>
<organism evidence="2 3">
    <name type="scientific">Plantactinospora endophytica</name>
    <dbReference type="NCBI Taxonomy" id="673535"/>
    <lineage>
        <taxon>Bacteria</taxon>
        <taxon>Bacillati</taxon>
        <taxon>Actinomycetota</taxon>
        <taxon>Actinomycetes</taxon>
        <taxon>Micromonosporales</taxon>
        <taxon>Micromonosporaceae</taxon>
        <taxon>Plantactinospora</taxon>
    </lineage>
</organism>
<evidence type="ECO:0000313" key="3">
    <source>
        <dbReference type="Proteomes" id="UP000646749"/>
    </source>
</evidence>
<dbReference type="EMBL" id="BONW01000004">
    <property type="protein sequence ID" value="GIG86457.1"/>
    <property type="molecule type" value="Genomic_DNA"/>
</dbReference>